<reference evidence="1" key="1">
    <citation type="journal article" date="2015" name="Nature">
        <title>Complex archaea that bridge the gap between prokaryotes and eukaryotes.</title>
        <authorList>
            <person name="Spang A."/>
            <person name="Saw J.H."/>
            <person name="Jorgensen S.L."/>
            <person name="Zaremba-Niedzwiedzka K."/>
            <person name="Martijn J."/>
            <person name="Lind A.E."/>
            <person name="van Eijk R."/>
            <person name="Schleper C."/>
            <person name="Guy L."/>
            <person name="Ettema T.J."/>
        </authorList>
    </citation>
    <scope>NUCLEOTIDE SEQUENCE</scope>
</reference>
<protein>
    <submittedName>
        <fullName evidence="1">Uncharacterized protein</fullName>
    </submittedName>
</protein>
<comment type="caution">
    <text evidence="1">The sequence shown here is derived from an EMBL/GenBank/DDBJ whole genome shotgun (WGS) entry which is preliminary data.</text>
</comment>
<sequence length="128" mass="14764">MHREDFISTPLVKTTQPLRFQRCLLHFGGQDLPSYVEGPSAEKVDQAFDIFDLLADPELLGELAIPGISVQVRNVPGQLTFPDEPRDFKRLDWHKYLAINVPKERIPCVSFSDQMTRELQIAVDRMRR</sequence>
<organism evidence="1">
    <name type="scientific">marine sediment metagenome</name>
    <dbReference type="NCBI Taxonomy" id="412755"/>
    <lineage>
        <taxon>unclassified sequences</taxon>
        <taxon>metagenomes</taxon>
        <taxon>ecological metagenomes</taxon>
    </lineage>
</organism>
<dbReference type="AlphaFoldDB" id="A0A0F8X3Q5"/>
<accession>A0A0F8X3Q5</accession>
<proteinExistence type="predicted"/>
<gene>
    <name evidence="1" type="ORF">LCGC14_3073930</name>
</gene>
<dbReference type="EMBL" id="LAZR01065459">
    <property type="protein sequence ID" value="KKK55500.1"/>
    <property type="molecule type" value="Genomic_DNA"/>
</dbReference>
<evidence type="ECO:0000313" key="1">
    <source>
        <dbReference type="EMBL" id="KKK55500.1"/>
    </source>
</evidence>
<name>A0A0F8X3Q5_9ZZZZ</name>